<evidence type="ECO:0000313" key="2">
    <source>
        <dbReference type="EMBL" id="CAI9737081.1"/>
    </source>
</evidence>
<dbReference type="AlphaFoldDB" id="A0AA36BP80"/>
<dbReference type="Proteomes" id="UP001162480">
    <property type="component" value="Chromosome 19"/>
</dbReference>
<organism evidence="2 3">
    <name type="scientific">Octopus vulgaris</name>
    <name type="common">Common octopus</name>
    <dbReference type="NCBI Taxonomy" id="6645"/>
    <lineage>
        <taxon>Eukaryota</taxon>
        <taxon>Metazoa</taxon>
        <taxon>Spiralia</taxon>
        <taxon>Lophotrochozoa</taxon>
        <taxon>Mollusca</taxon>
        <taxon>Cephalopoda</taxon>
        <taxon>Coleoidea</taxon>
        <taxon>Octopodiformes</taxon>
        <taxon>Octopoda</taxon>
        <taxon>Incirrata</taxon>
        <taxon>Octopodidae</taxon>
        <taxon>Octopus</taxon>
    </lineage>
</organism>
<evidence type="ECO:0000313" key="3">
    <source>
        <dbReference type="Proteomes" id="UP001162480"/>
    </source>
</evidence>
<feature type="compositionally biased region" description="Basic and acidic residues" evidence="1">
    <location>
        <begin position="17"/>
        <end position="35"/>
    </location>
</feature>
<protein>
    <submittedName>
        <fullName evidence="2">Uncharacterized protein</fullName>
    </submittedName>
</protein>
<keyword evidence="3" id="KW-1185">Reference proteome</keyword>
<feature type="compositionally biased region" description="Polar residues" evidence="1">
    <location>
        <begin position="1"/>
        <end position="11"/>
    </location>
</feature>
<reference evidence="2" key="1">
    <citation type="submission" date="2023-08" db="EMBL/GenBank/DDBJ databases">
        <authorList>
            <person name="Alioto T."/>
            <person name="Alioto T."/>
            <person name="Gomez Garrido J."/>
        </authorList>
    </citation>
    <scope>NUCLEOTIDE SEQUENCE</scope>
</reference>
<evidence type="ECO:0000256" key="1">
    <source>
        <dbReference type="SAM" id="MobiDB-lite"/>
    </source>
</evidence>
<gene>
    <name evidence="2" type="ORF">OCTVUL_1B010319</name>
</gene>
<sequence>MNTEDNYTNWKNQRKNGKVEKRNRMEETKAKSKNTEGRHFVRLDILRFHFSMKRGSDLQEEQILHNLWS</sequence>
<accession>A0AA36BP80</accession>
<feature type="region of interest" description="Disordered" evidence="1">
    <location>
        <begin position="1"/>
        <end position="35"/>
    </location>
</feature>
<name>A0AA36BP80_OCTVU</name>
<dbReference type="EMBL" id="OX597832">
    <property type="protein sequence ID" value="CAI9737081.1"/>
    <property type="molecule type" value="Genomic_DNA"/>
</dbReference>
<proteinExistence type="predicted"/>